<dbReference type="GeneID" id="77801859"/>
<organism evidence="2 3">
    <name type="scientific">Puccinia triticina</name>
    <dbReference type="NCBI Taxonomy" id="208348"/>
    <lineage>
        <taxon>Eukaryota</taxon>
        <taxon>Fungi</taxon>
        <taxon>Dikarya</taxon>
        <taxon>Basidiomycota</taxon>
        <taxon>Pucciniomycotina</taxon>
        <taxon>Pucciniomycetes</taxon>
        <taxon>Pucciniales</taxon>
        <taxon>Pucciniaceae</taxon>
        <taxon>Puccinia</taxon>
    </lineage>
</organism>
<evidence type="ECO:0000256" key="1">
    <source>
        <dbReference type="SAM" id="MobiDB-lite"/>
    </source>
</evidence>
<evidence type="ECO:0000313" key="3">
    <source>
        <dbReference type="Proteomes" id="UP001164743"/>
    </source>
</evidence>
<dbReference type="Proteomes" id="UP001164743">
    <property type="component" value="Chromosome 10A"/>
</dbReference>
<proteinExistence type="predicted"/>
<gene>
    <name evidence="2" type="ORF">PtA15_10A91</name>
</gene>
<keyword evidence="3" id="KW-1185">Reference proteome</keyword>
<accession>A0ABY7CW44</accession>
<feature type="region of interest" description="Disordered" evidence="1">
    <location>
        <begin position="1"/>
        <end position="60"/>
    </location>
</feature>
<sequence length="60" mass="6321">MYGVLPFAPAVESYRPPRATSHRELSRATGHQGWDDDRTGNGPPAIGGTVASTAGRAELN</sequence>
<protein>
    <submittedName>
        <fullName evidence="2">Uncharacterized protein</fullName>
    </submittedName>
</protein>
<evidence type="ECO:0000313" key="2">
    <source>
        <dbReference type="EMBL" id="WAQ88672.1"/>
    </source>
</evidence>
<dbReference type="EMBL" id="CP110430">
    <property type="protein sequence ID" value="WAQ88672.1"/>
    <property type="molecule type" value="Genomic_DNA"/>
</dbReference>
<dbReference type="RefSeq" id="XP_053024227.1">
    <property type="nucleotide sequence ID" value="XM_053160965.1"/>
</dbReference>
<name>A0ABY7CW44_9BASI</name>
<reference evidence="2" key="1">
    <citation type="submission" date="2022-10" db="EMBL/GenBank/DDBJ databases">
        <title>Puccinia triticina Genome sequencing and assembly.</title>
        <authorList>
            <person name="Li C."/>
        </authorList>
    </citation>
    <scope>NUCLEOTIDE SEQUENCE</scope>
    <source>
        <strain evidence="2">Pt15</strain>
    </source>
</reference>